<sequence>MASIRFGKKAIPLPNSRTARTAIGGGFLLGGVLGFLPILGFWMVPVGLVVLSHDSPRVRRIRRKSEVALLRRWAKFRSKGVAAAK</sequence>
<keyword evidence="3" id="KW-1185">Reference proteome</keyword>
<comment type="caution">
    <text evidence="2">The sequence shown here is derived from an EMBL/GenBank/DDBJ whole genome shotgun (WGS) entry which is preliminary data.</text>
</comment>
<organism evidence="2 3">
    <name type="scientific">Kaistia terrae</name>
    <dbReference type="NCBI Taxonomy" id="537017"/>
    <lineage>
        <taxon>Bacteria</taxon>
        <taxon>Pseudomonadati</taxon>
        <taxon>Pseudomonadota</taxon>
        <taxon>Alphaproteobacteria</taxon>
        <taxon>Hyphomicrobiales</taxon>
        <taxon>Kaistiaceae</taxon>
        <taxon>Kaistia</taxon>
    </lineage>
</organism>
<accession>A0ABW0Q3Y9</accession>
<evidence type="ECO:0000313" key="2">
    <source>
        <dbReference type="EMBL" id="MFC5518372.1"/>
    </source>
</evidence>
<evidence type="ECO:0008006" key="4">
    <source>
        <dbReference type="Google" id="ProtNLM"/>
    </source>
</evidence>
<gene>
    <name evidence="2" type="ORF">ACFPP9_21535</name>
</gene>
<keyword evidence="1" id="KW-0812">Transmembrane</keyword>
<evidence type="ECO:0000313" key="3">
    <source>
        <dbReference type="Proteomes" id="UP001596150"/>
    </source>
</evidence>
<dbReference type="EMBL" id="JBHSML010000013">
    <property type="protein sequence ID" value="MFC5518372.1"/>
    <property type="molecule type" value="Genomic_DNA"/>
</dbReference>
<protein>
    <recommendedName>
        <fullName evidence="4">Transmembrane protein (PGPGW)</fullName>
    </recommendedName>
</protein>
<name>A0ABW0Q3Y9_9HYPH</name>
<keyword evidence="1" id="KW-0472">Membrane</keyword>
<dbReference type="RefSeq" id="WP_266343466.1">
    <property type="nucleotide sequence ID" value="NZ_JAPKNH010000003.1"/>
</dbReference>
<evidence type="ECO:0000256" key="1">
    <source>
        <dbReference type="SAM" id="Phobius"/>
    </source>
</evidence>
<keyword evidence="1" id="KW-1133">Transmembrane helix</keyword>
<dbReference type="Proteomes" id="UP001596150">
    <property type="component" value="Unassembled WGS sequence"/>
</dbReference>
<reference evidence="3" key="1">
    <citation type="journal article" date="2019" name="Int. J. Syst. Evol. Microbiol.">
        <title>The Global Catalogue of Microorganisms (GCM) 10K type strain sequencing project: providing services to taxonomists for standard genome sequencing and annotation.</title>
        <authorList>
            <consortium name="The Broad Institute Genomics Platform"/>
            <consortium name="The Broad Institute Genome Sequencing Center for Infectious Disease"/>
            <person name="Wu L."/>
            <person name="Ma J."/>
        </authorList>
    </citation>
    <scope>NUCLEOTIDE SEQUENCE [LARGE SCALE GENOMIC DNA]</scope>
    <source>
        <strain evidence="3">KACC 12633</strain>
    </source>
</reference>
<proteinExistence type="predicted"/>
<feature type="transmembrane region" description="Helical" evidence="1">
    <location>
        <begin position="21"/>
        <end position="44"/>
    </location>
</feature>